<comment type="caution">
    <text evidence="1">The sequence shown here is derived from an EMBL/GenBank/DDBJ whole genome shotgun (WGS) entry which is preliminary data.</text>
</comment>
<proteinExistence type="predicted"/>
<name>A0ABS2PWF2_9BACL</name>
<dbReference type="EMBL" id="JAFBER010000002">
    <property type="protein sequence ID" value="MBM7644288.1"/>
    <property type="molecule type" value="Genomic_DNA"/>
</dbReference>
<reference evidence="1 2" key="1">
    <citation type="submission" date="2021-01" db="EMBL/GenBank/DDBJ databases">
        <title>Genomic Encyclopedia of Type Strains, Phase IV (KMG-IV): sequencing the most valuable type-strain genomes for metagenomic binning, comparative biology and taxonomic classification.</title>
        <authorList>
            <person name="Goeker M."/>
        </authorList>
    </citation>
    <scope>NUCLEOTIDE SEQUENCE [LARGE SCALE GENOMIC DNA]</scope>
    <source>
        <strain evidence="1 2">DSM 28236</strain>
    </source>
</reference>
<organism evidence="1 2">
    <name type="scientific">Scopulibacillus daqui</name>
    <dbReference type="NCBI Taxonomy" id="1469162"/>
    <lineage>
        <taxon>Bacteria</taxon>
        <taxon>Bacillati</taxon>
        <taxon>Bacillota</taxon>
        <taxon>Bacilli</taxon>
        <taxon>Bacillales</taxon>
        <taxon>Sporolactobacillaceae</taxon>
        <taxon>Scopulibacillus</taxon>
    </lineage>
</organism>
<evidence type="ECO:0000313" key="2">
    <source>
        <dbReference type="Proteomes" id="UP000808914"/>
    </source>
</evidence>
<gene>
    <name evidence="1" type="ORF">JOD45_000481</name>
</gene>
<sequence length="51" mass="5765">MQMRSRPKAGCDLISSVFFMIVIMLKCKGIDHVNGGETVDLLWTCCHCFND</sequence>
<protein>
    <submittedName>
        <fullName evidence="1">Uncharacterized protein</fullName>
    </submittedName>
</protein>
<evidence type="ECO:0000313" key="1">
    <source>
        <dbReference type="EMBL" id="MBM7644288.1"/>
    </source>
</evidence>
<accession>A0ABS2PWF2</accession>
<keyword evidence="2" id="KW-1185">Reference proteome</keyword>
<dbReference type="Proteomes" id="UP000808914">
    <property type="component" value="Unassembled WGS sequence"/>
</dbReference>